<reference evidence="4 5" key="1">
    <citation type="submission" date="2019-09" db="EMBL/GenBank/DDBJ databases">
        <title>Hybrid Assembly of the complete Genome of the Deep-Sea Bacterium Moritella marina from long Nanopore and Illumina reads.</title>
        <authorList>
            <person name="Magin S."/>
            <person name="Georgoulis A."/>
            <person name="Papadimitriou K."/>
            <person name="Iliakis G."/>
            <person name="Vorgias C.E."/>
        </authorList>
    </citation>
    <scope>NUCLEOTIDE SEQUENCE [LARGE SCALE GENOMIC DNA]</scope>
    <source>
        <strain evidence="4 5">MP-1</strain>
    </source>
</reference>
<dbReference type="SUPFAM" id="SSF55073">
    <property type="entry name" value="Nucleotide cyclase"/>
    <property type="match status" value="1"/>
</dbReference>
<dbReference type="Pfam" id="PF00563">
    <property type="entry name" value="EAL"/>
    <property type="match status" value="1"/>
</dbReference>
<dbReference type="InterPro" id="IPR043128">
    <property type="entry name" value="Rev_trsase/Diguanyl_cyclase"/>
</dbReference>
<dbReference type="InterPro" id="IPR035919">
    <property type="entry name" value="EAL_sf"/>
</dbReference>
<feature type="transmembrane region" description="Helical" evidence="1">
    <location>
        <begin position="68"/>
        <end position="88"/>
    </location>
</feature>
<dbReference type="InterPro" id="IPR000160">
    <property type="entry name" value="GGDEF_dom"/>
</dbReference>
<dbReference type="AlphaFoldDB" id="A0A5J6WM22"/>
<dbReference type="KEGG" id="mmaa:FR932_15370"/>
<dbReference type="SUPFAM" id="SSF141868">
    <property type="entry name" value="EAL domain-like"/>
    <property type="match status" value="1"/>
</dbReference>
<dbReference type="RefSeq" id="WP_019442322.1">
    <property type="nucleotide sequence ID" value="NZ_ALOE01000029.1"/>
</dbReference>
<dbReference type="Pfam" id="PF00990">
    <property type="entry name" value="GGDEF"/>
    <property type="match status" value="1"/>
</dbReference>
<evidence type="ECO:0000256" key="1">
    <source>
        <dbReference type="SAM" id="Phobius"/>
    </source>
</evidence>
<dbReference type="PROSITE" id="PS50887">
    <property type="entry name" value="GGDEF"/>
    <property type="match status" value="1"/>
</dbReference>
<feature type="domain" description="GGDEF" evidence="3">
    <location>
        <begin position="131"/>
        <end position="262"/>
    </location>
</feature>
<gene>
    <name evidence="4" type="ORF">FR932_15370</name>
</gene>
<dbReference type="InterPro" id="IPR001633">
    <property type="entry name" value="EAL_dom"/>
</dbReference>
<dbReference type="CDD" id="cd01948">
    <property type="entry name" value="EAL"/>
    <property type="match status" value="1"/>
</dbReference>
<evidence type="ECO:0000259" key="2">
    <source>
        <dbReference type="PROSITE" id="PS50883"/>
    </source>
</evidence>
<feature type="transmembrane region" description="Helical" evidence="1">
    <location>
        <begin position="33"/>
        <end position="56"/>
    </location>
</feature>
<dbReference type="InterPro" id="IPR050706">
    <property type="entry name" value="Cyclic-di-GMP_PDE-like"/>
</dbReference>
<keyword evidence="1" id="KW-1133">Transmembrane helix</keyword>
<dbReference type="EMBL" id="CP044399">
    <property type="protein sequence ID" value="QFI39133.1"/>
    <property type="molecule type" value="Genomic_DNA"/>
</dbReference>
<dbReference type="InterPro" id="IPR029787">
    <property type="entry name" value="Nucleotide_cyclase"/>
</dbReference>
<dbReference type="PANTHER" id="PTHR33121:SF79">
    <property type="entry name" value="CYCLIC DI-GMP PHOSPHODIESTERASE PDED-RELATED"/>
    <property type="match status" value="1"/>
</dbReference>
<evidence type="ECO:0000313" key="4">
    <source>
        <dbReference type="EMBL" id="QFI39133.1"/>
    </source>
</evidence>
<dbReference type="OrthoDB" id="1316910at2"/>
<protein>
    <submittedName>
        <fullName evidence="4">Bifunctional diguanylate cyclase/phosphodiesterase</fullName>
    </submittedName>
</protein>
<dbReference type="Proteomes" id="UP000327424">
    <property type="component" value="Chromosome"/>
</dbReference>
<feature type="domain" description="EAL" evidence="2">
    <location>
        <begin position="271"/>
        <end position="524"/>
    </location>
</feature>
<dbReference type="SMART" id="SM00052">
    <property type="entry name" value="EAL"/>
    <property type="match status" value="1"/>
</dbReference>
<dbReference type="Gene3D" id="3.30.70.270">
    <property type="match status" value="1"/>
</dbReference>
<dbReference type="CDD" id="cd01949">
    <property type="entry name" value="GGDEF"/>
    <property type="match status" value="1"/>
</dbReference>
<dbReference type="GO" id="GO:0071111">
    <property type="term" value="F:cyclic-guanylate-specific phosphodiesterase activity"/>
    <property type="evidence" value="ECO:0007669"/>
    <property type="project" value="InterPro"/>
</dbReference>
<evidence type="ECO:0000313" key="5">
    <source>
        <dbReference type="Proteomes" id="UP000327424"/>
    </source>
</evidence>
<evidence type="ECO:0000259" key="3">
    <source>
        <dbReference type="PROSITE" id="PS50887"/>
    </source>
</evidence>
<accession>A0A5J6WM22</accession>
<keyword evidence="5" id="KW-1185">Reference proteome</keyword>
<dbReference type="Gene3D" id="3.20.20.450">
    <property type="entry name" value="EAL domain"/>
    <property type="match status" value="1"/>
</dbReference>
<dbReference type="PANTHER" id="PTHR33121">
    <property type="entry name" value="CYCLIC DI-GMP PHOSPHODIESTERASE PDEF"/>
    <property type="match status" value="1"/>
</dbReference>
<dbReference type="NCBIfam" id="TIGR00254">
    <property type="entry name" value="GGDEF"/>
    <property type="match status" value="1"/>
</dbReference>
<name>A0A5J6WM22_MORMI</name>
<keyword evidence="1" id="KW-0812">Transmembrane</keyword>
<dbReference type="SMART" id="SM00267">
    <property type="entry name" value="GGDEF"/>
    <property type="match status" value="1"/>
</dbReference>
<organism evidence="4 5">
    <name type="scientific">Moritella marina ATCC 15381</name>
    <dbReference type="NCBI Taxonomy" id="1202962"/>
    <lineage>
        <taxon>Bacteria</taxon>
        <taxon>Pseudomonadati</taxon>
        <taxon>Pseudomonadota</taxon>
        <taxon>Gammaproteobacteria</taxon>
        <taxon>Alteromonadales</taxon>
        <taxon>Moritellaceae</taxon>
        <taxon>Moritella</taxon>
    </lineage>
</organism>
<keyword evidence="1" id="KW-0472">Membrane</keyword>
<dbReference type="PROSITE" id="PS50883">
    <property type="entry name" value="EAL"/>
    <property type="match status" value="1"/>
</dbReference>
<sequence>MNMIPILLVAFGLIFLSMSLKPAIKICRQDQSIGWKLLLLLILFFQFGYFTFLYYLTGISAVSIVETCLATILFGGSIFVLMVIKFSLRSLEALQVIANNERHNALHDSLTGLPNRLHFMEAVSAKATAAAPFSLFVLDLNDFKQINDVVGHYYGDQLLIKLAQRLSAVLPDDCFFSRVGGDEFILLFDSVADEDIAKLMAMIDKALLISFDINSYNFDVRISTGVSLFPEHSNAIAPLLQKADTAMYEAKKQRIPYRLYCDALDNDAKTRLALSSKLHLALAENQFELYYQPLVKSKVTKTHHFEALLRWPQADGSFIPPDQFIPLAEQNGSIRQVTLWVLDNIVQHLADFAKQDIDVCIHINLSVLDLQDERFSAQLAALVRDGKLSPTQLVLEVTETAIMADVTKTRDILSKLSGMGFSISLDDFGTGFSSLSILRELPINQIKIDRSFVMAMHNGNTNNAIVRSIIFLAQNLGCSVVAEGVETQAIAEELIQLQCDYLQGYYYCKPLPLAAVFPYCEQQGWKVNYRDAH</sequence>
<proteinExistence type="predicted"/>